<dbReference type="UniPathway" id="UPA00253">
    <property type="reaction ID" value="UER00457"/>
</dbReference>
<dbReference type="InterPro" id="IPR013785">
    <property type="entry name" value="Aldolase_TIM"/>
</dbReference>
<dbReference type="Gene3D" id="3.20.140.10">
    <property type="entry name" value="nicotinate phosphoribosyltransferase"/>
    <property type="match status" value="2"/>
</dbReference>
<keyword evidence="4" id="KW-0436">Ligase</keyword>
<dbReference type="PANTHER" id="PTHR11098">
    <property type="entry name" value="NICOTINATE PHOSPHORIBOSYLTRANSFERASE"/>
    <property type="match status" value="1"/>
</dbReference>
<dbReference type="InterPro" id="IPR041619">
    <property type="entry name" value="NAPRTase_C"/>
</dbReference>
<comment type="pathway">
    <text evidence="1">Cofactor biosynthesis; NAD(+) biosynthesis; nicotinate D-ribonucleotide from nicotinate: step 1/1.</text>
</comment>
<dbReference type="AlphaFoldDB" id="A0A4P2QCG0"/>
<reference evidence="8 9" key="1">
    <citation type="submission" date="2015-09" db="EMBL/GenBank/DDBJ databases">
        <title>Sorangium comparison.</title>
        <authorList>
            <person name="Zaburannyi N."/>
            <person name="Bunk B."/>
            <person name="Overmann J."/>
            <person name="Mueller R."/>
        </authorList>
    </citation>
    <scope>NUCLEOTIDE SEQUENCE [LARGE SCALE GENOMIC DNA]</scope>
    <source>
        <strain evidence="8 9">So ceGT47</strain>
    </source>
</reference>
<evidence type="ECO:0000313" key="8">
    <source>
        <dbReference type="EMBL" id="AUX27071.1"/>
    </source>
</evidence>
<dbReference type="RefSeq" id="WP_129355108.1">
    <property type="nucleotide sequence ID" value="NZ_CP012670.1"/>
</dbReference>
<dbReference type="SUPFAM" id="SSF54675">
    <property type="entry name" value="Nicotinate/Quinolinate PRTase N-terminal domain-like"/>
    <property type="match status" value="1"/>
</dbReference>
<evidence type="ECO:0000256" key="6">
    <source>
        <dbReference type="ARBA" id="ARBA00048668"/>
    </source>
</evidence>
<evidence type="ECO:0000256" key="3">
    <source>
        <dbReference type="ARBA" id="ARBA00022553"/>
    </source>
</evidence>
<name>A0A4P2QCG0_SORCE</name>
<dbReference type="Pfam" id="PF17956">
    <property type="entry name" value="NAPRTase_C"/>
    <property type="match status" value="1"/>
</dbReference>
<dbReference type="InterPro" id="IPR036068">
    <property type="entry name" value="Nicotinate_pribotase-like_C"/>
</dbReference>
<dbReference type="GO" id="GO:0004516">
    <property type="term" value="F:nicotinate phosphoribosyltransferase activity"/>
    <property type="evidence" value="ECO:0007669"/>
    <property type="project" value="UniProtKB-EC"/>
</dbReference>
<dbReference type="EC" id="6.3.4.21" evidence="2"/>
<dbReference type="Gene3D" id="3.20.20.70">
    <property type="entry name" value="Aldolase class I"/>
    <property type="match status" value="1"/>
</dbReference>
<proteinExistence type="predicted"/>
<feature type="domain" description="Nicotinate phosphoribosyltransferase C-terminal" evidence="7">
    <location>
        <begin position="294"/>
        <end position="388"/>
    </location>
</feature>
<dbReference type="OrthoDB" id="5510725at2"/>
<dbReference type="PANTHER" id="PTHR11098:SF1">
    <property type="entry name" value="NICOTINATE PHOSPHORIBOSYLTRANSFERASE"/>
    <property type="match status" value="1"/>
</dbReference>
<evidence type="ECO:0000256" key="1">
    <source>
        <dbReference type="ARBA" id="ARBA00004952"/>
    </source>
</evidence>
<protein>
    <recommendedName>
        <fullName evidence="2">nicotinate phosphoribosyltransferase</fullName>
        <ecNumber evidence="2">6.3.4.21</ecNumber>
    </recommendedName>
</protein>
<dbReference type="SUPFAM" id="SSF51690">
    <property type="entry name" value="Nicotinate/Quinolinate PRTase C-terminal domain-like"/>
    <property type="match status" value="2"/>
</dbReference>
<sequence>MLRASPLLRDGRALLDADRLVRAGVADRRASFELAFTAMPPHTGFLVVAGVEAAIEALEAEGARPGAEEIAAARAACGLSEALAARLAGAPPHLDIDAVPDGGIAFPGAPAVTVEGPFVEALLVSALLVPALRRGTAAATRAARLHVAADGGVVVDGSSARAPSAEEALSLARAAHVGGAAATTSALAATALGIPFRGEAGIELGALAPPASPYEGSWPWYADRLVDLGGHDEEALLLEARRVGMTAGGFIASGLAESCADPLAVRCELVALEESGAWALRRGASDRADVIPGRKMVMRYHDEAGRAVADVVHLAHERMLSPRALGAARLAPLARAVMRGGRGLEVPEPPSEGRERSVAARPLLPPGVARLRAPSRYPVHLSPALIALREEG</sequence>
<keyword evidence="5" id="KW-0662">Pyridine nucleotide biosynthesis</keyword>
<gene>
    <name evidence="8" type="ORF">SOCEGT47_076500</name>
</gene>
<dbReference type="InterPro" id="IPR007229">
    <property type="entry name" value="Nic_PRibTrfase-Fam"/>
</dbReference>
<dbReference type="Proteomes" id="UP000295781">
    <property type="component" value="Chromosome"/>
</dbReference>
<evidence type="ECO:0000256" key="5">
    <source>
        <dbReference type="ARBA" id="ARBA00022642"/>
    </source>
</evidence>
<dbReference type="GO" id="GO:0005829">
    <property type="term" value="C:cytosol"/>
    <property type="evidence" value="ECO:0007669"/>
    <property type="project" value="TreeGrafter"/>
</dbReference>
<comment type="catalytic activity">
    <reaction evidence="6">
        <text>5-phospho-alpha-D-ribose 1-diphosphate + nicotinate + ATP + H2O = nicotinate beta-D-ribonucleotide + ADP + phosphate + diphosphate</text>
        <dbReference type="Rhea" id="RHEA:36163"/>
        <dbReference type="ChEBI" id="CHEBI:15377"/>
        <dbReference type="ChEBI" id="CHEBI:30616"/>
        <dbReference type="ChEBI" id="CHEBI:32544"/>
        <dbReference type="ChEBI" id="CHEBI:33019"/>
        <dbReference type="ChEBI" id="CHEBI:43474"/>
        <dbReference type="ChEBI" id="CHEBI:57502"/>
        <dbReference type="ChEBI" id="CHEBI:58017"/>
        <dbReference type="ChEBI" id="CHEBI:456216"/>
        <dbReference type="EC" id="6.3.4.21"/>
    </reaction>
</comment>
<dbReference type="EMBL" id="CP012670">
    <property type="protein sequence ID" value="AUX27071.1"/>
    <property type="molecule type" value="Genomic_DNA"/>
</dbReference>
<accession>A0A4P2QCG0</accession>
<evidence type="ECO:0000256" key="2">
    <source>
        <dbReference type="ARBA" id="ARBA00013236"/>
    </source>
</evidence>
<evidence type="ECO:0000259" key="7">
    <source>
        <dbReference type="Pfam" id="PF17956"/>
    </source>
</evidence>
<organism evidence="8 9">
    <name type="scientific">Sorangium cellulosum</name>
    <name type="common">Polyangium cellulosum</name>
    <dbReference type="NCBI Taxonomy" id="56"/>
    <lineage>
        <taxon>Bacteria</taxon>
        <taxon>Pseudomonadati</taxon>
        <taxon>Myxococcota</taxon>
        <taxon>Polyangia</taxon>
        <taxon>Polyangiales</taxon>
        <taxon>Polyangiaceae</taxon>
        <taxon>Sorangium</taxon>
    </lineage>
</organism>
<evidence type="ECO:0000313" key="9">
    <source>
        <dbReference type="Proteomes" id="UP000295781"/>
    </source>
</evidence>
<dbReference type="GO" id="GO:0034355">
    <property type="term" value="P:NAD+ biosynthetic process via the salvage pathway"/>
    <property type="evidence" value="ECO:0007669"/>
    <property type="project" value="TreeGrafter"/>
</dbReference>
<evidence type="ECO:0000256" key="4">
    <source>
        <dbReference type="ARBA" id="ARBA00022598"/>
    </source>
</evidence>
<keyword evidence="3" id="KW-0597">Phosphoprotein</keyword>